<evidence type="ECO:0000313" key="2">
    <source>
        <dbReference type="Proteomes" id="UP001143856"/>
    </source>
</evidence>
<comment type="caution">
    <text evidence="1">The sequence shown here is derived from an EMBL/GenBank/DDBJ whole genome shotgun (WGS) entry which is preliminary data.</text>
</comment>
<dbReference type="Proteomes" id="UP001143856">
    <property type="component" value="Unassembled WGS sequence"/>
</dbReference>
<accession>A0ACC1MI37</accession>
<name>A0ACC1MI37_9PEZI</name>
<protein>
    <submittedName>
        <fullName evidence="1">Uncharacterized protein</fullName>
    </submittedName>
</protein>
<organism evidence="1 2">
    <name type="scientific">Xylaria curta</name>
    <dbReference type="NCBI Taxonomy" id="42375"/>
    <lineage>
        <taxon>Eukaryota</taxon>
        <taxon>Fungi</taxon>
        <taxon>Dikarya</taxon>
        <taxon>Ascomycota</taxon>
        <taxon>Pezizomycotina</taxon>
        <taxon>Sordariomycetes</taxon>
        <taxon>Xylariomycetidae</taxon>
        <taxon>Xylariales</taxon>
        <taxon>Xylariaceae</taxon>
        <taxon>Xylaria</taxon>
    </lineage>
</organism>
<proteinExistence type="predicted"/>
<gene>
    <name evidence="1" type="ORF">NUW58_g10673</name>
</gene>
<dbReference type="EMBL" id="JAPDGR010005134">
    <property type="protein sequence ID" value="KAJ2966388.1"/>
    <property type="molecule type" value="Genomic_DNA"/>
</dbReference>
<evidence type="ECO:0000313" key="1">
    <source>
        <dbReference type="EMBL" id="KAJ2966388.1"/>
    </source>
</evidence>
<keyword evidence="2" id="KW-1185">Reference proteome</keyword>
<sequence length="168" mass="18576">MGAATGTHLLFNLEEPIGAFMGFSARCPFAGRSLNQMREVLGLEHVPHHDNVLRNTPVLLEHCADDPLVLIQNGRGLRDTLRGRVSVDYTRVNGAAAVNINFFFNRLEAPEVENIPPDHFFNVDEMGIARGVGGDHFVVTDALMRQTLQKSNEKGEWITTGLTRDPKG</sequence>
<reference evidence="1" key="1">
    <citation type="submission" date="2022-10" db="EMBL/GenBank/DDBJ databases">
        <title>Genome Sequence of Xylaria curta.</title>
        <authorList>
            <person name="Buettner E."/>
        </authorList>
    </citation>
    <scope>NUCLEOTIDE SEQUENCE</scope>
    <source>
        <strain evidence="1">Babe10</strain>
    </source>
</reference>